<feature type="compositionally biased region" description="Acidic residues" evidence="10">
    <location>
        <begin position="388"/>
        <end position="401"/>
    </location>
</feature>
<feature type="domain" description="C2H2-type" evidence="11">
    <location>
        <begin position="160"/>
        <end position="190"/>
    </location>
</feature>
<evidence type="ECO:0000259" key="11">
    <source>
        <dbReference type="PROSITE" id="PS50157"/>
    </source>
</evidence>
<comment type="subcellular location">
    <subcellularLocation>
        <location evidence="1">Nucleus</location>
    </subcellularLocation>
</comment>
<keyword evidence="7" id="KW-0804">Transcription</keyword>
<dbReference type="Pfam" id="PF00096">
    <property type="entry name" value="zf-C2H2"/>
    <property type="match status" value="5"/>
</dbReference>
<proteinExistence type="predicted"/>
<dbReference type="OrthoDB" id="427030at2759"/>
<dbReference type="FunFam" id="3.30.160.60:FF:001102">
    <property type="entry name" value="Transcription factor IIIA"/>
    <property type="match status" value="1"/>
</dbReference>
<reference evidence="12 13" key="1">
    <citation type="submission" date="2016-03" db="EMBL/GenBank/DDBJ databases">
        <title>Whole genome sequencing of Grifola frondosa 9006-11.</title>
        <authorList>
            <person name="Min B."/>
            <person name="Park H."/>
            <person name="Kim J.-G."/>
            <person name="Cho H."/>
            <person name="Oh Y.-L."/>
            <person name="Kong W.-S."/>
            <person name="Choi I.-G."/>
        </authorList>
    </citation>
    <scope>NUCLEOTIDE SEQUENCE [LARGE SCALE GENOMIC DNA]</scope>
    <source>
        <strain evidence="12 13">9006-11</strain>
    </source>
</reference>
<dbReference type="GO" id="GO:0000978">
    <property type="term" value="F:RNA polymerase II cis-regulatory region sequence-specific DNA binding"/>
    <property type="evidence" value="ECO:0007669"/>
    <property type="project" value="UniProtKB-ARBA"/>
</dbReference>
<feature type="region of interest" description="Disordered" evidence="10">
    <location>
        <begin position="1"/>
        <end position="60"/>
    </location>
</feature>
<dbReference type="Proteomes" id="UP000092993">
    <property type="component" value="Unassembled WGS sequence"/>
</dbReference>
<dbReference type="FunFam" id="3.30.160.60:FF:000624">
    <property type="entry name" value="zinc finger protein 697"/>
    <property type="match status" value="1"/>
</dbReference>
<keyword evidence="2" id="KW-0479">Metal-binding</keyword>
<dbReference type="GO" id="GO:0008270">
    <property type="term" value="F:zinc ion binding"/>
    <property type="evidence" value="ECO:0007669"/>
    <property type="project" value="UniProtKB-KW"/>
</dbReference>
<dbReference type="SMART" id="SM00355">
    <property type="entry name" value="ZnF_C2H2"/>
    <property type="match status" value="10"/>
</dbReference>
<name>A0A1C7MPD8_GRIFR</name>
<keyword evidence="13" id="KW-1185">Reference proteome</keyword>
<dbReference type="PROSITE" id="PS50157">
    <property type="entry name" value="ZINC_FINGER_C2H2_2"/>
    <property type="match status" value="7"/>
</dbReference>
<comment type="caution">
    <text evidence="12">The sequence shown here is derived from an EMBL/GenBank/DDBJ whole genome shotgun (WGS) entry which is preliminary data.</text>
</comment>
<dbReference type="STRING" id="5627.A0A1C7MPD8"/>
<dbReference type="Gene3D" id="3.30.160.60">
    <property type="entry name" value="Classic Zinc Finger"/>
    <property type="match status" value="6"/>
</dbReference>
<keyword evidence="6" id="KW-0805">Transcription regulation</keyword>
<feature type="domain" description="C2H2-type" evidence="11">
    <location>
        <begin position="193"/>
        <end position="222"/>
    </location>
</feature>
<feature type="domain" description="C2H2-type" evidence="11">
    <location>
        <begin position="130"/>
        <end position="159"/>
    </location>
</feature>
<evidence type="ECO:0000256" key="2">
    <source>
        <dbReference type="ARBA" id="ARBA00022723"/>
    </source>
</evidence>
<dbReference type="PROSITE" id="PS00028">
    <property type="entry name" value="ZINC_FINGER_C2H2_1"/>
    <property type="match status" value="7"/>
</dbReference>
<feature type="compositionally biased region" description="Polar residues" evidence="10">
    <location>
        <begin position="1"/>
        <end position="12"/>
    </location>
</feature>
<accession>A0A1C7MPD8</accession>
<sequence length="504" mass="56516">MELLTSSATTITLRKRKNRDSEPFVLHLSSPSPSCEFDPSQSESEYEPGTISLVPSGPALVSSSKGGRRYECTFEGCTKAYTKPSRLAEHQRSHTGDRPFVCATCNKSYLRESHLQAHARTHLPSSSRPFACEEPGCSKRFWTSQHLRVHGELHKGERPFKCNEPSCDASFSKHHQLREHICTAHSPPGTKPYRCEHVGCTKSFATSQKLRAHVKIHDDKRYTCVHKACLPVQGASVTYYPTWSVLQHHVRTAHPPACPHASCNGKTFASQRGLRTHLKIHTQHDVEAELTHVLAGSAGENEDEDERPRKRRRGGEIGRDWVCEVDGCDKDFKSKKALTTHHNVSHLGRRDFVCPHSDCQRAFGYKHLLQRHLMKIHPPDSSPSSESEGNDDSDEPNDTDIDVPSKPNAMASLDIDFITGNAYATRSREQMKSANKLRCPFPDLPELLSNISRPSASGPVVACQYVFSRAYDLRRHLNAEHRLEVEKDKVDAWVKSAKGAKITL</sequence>
<evidence type="ECO:0000256" key="9">
    <source>
        <dbReference type="PROSITE-ProRule" id="PRU00042"/>
    </source>
</evidence>
<feature type="domain" description="C2H2-type" evidence="11">
    <location>
        <begin position="321"/>
        <end position="351"/>
    </location>
</feature>
<dbReference type="InterPro" id="IPR013087">
    <property type="entry name" value="Znf_C2H2_type"/>
</dbReference>
<dbReference type="EMBL" id="LUGG01000001">
    <property type="protein sequence ID" value="OBZ78722.1"/>
    <property type="molecule type" value="Genomic_DNA"/>
</dbReference>
<dbReference type="OMA" id="MLTGEGY"/>
<dbReference type="PANTHER" id="PTHR46179:SF13">
    <property type="entry name" value="C2H2-TYPE DOMAIN-CONTAINING PROTEIN"/>
    <property type="match status" value="1"/>
</dbReference>
<dbReference type="PANTHER" id="PTHR46179">
    <property type="entry name" value="ZINC FINGER PROTEIN"/>
    <property type="match status" value="1"/>
</dbReference>
<evidence type="ECO:0000256" key="6">
    <source>
        <dbReference type="ARBA" id="ARBA00023015"/>
    </source>
</evidence>
<dbReference type="AlphaFoldDB" id="A0A1C7MPD8"/>
<feature type="compositionally biased region" description="Polar residues" evidence="10">
    <location>
        <begin position="29"/>
        <end position="43"/>
    </location>
</feature>
<dbReference type="InterPro" id="IPR036236">
    <property type="entry name" value="Znf_C2H2_sf"/>
</dbReference>
<protein>
    <submittedName>
        <fullName evidence="12">Transcription factor IIIA</fullName>
    </submittedName>
</protein>
<dbReference type="SUPFAM" id="SSF57667">
    <property type="entry name" value="beta-beta-alpha zinc fingers"/>
    <property type="match status" value="4"/>
</dbReference>
<organism evidence="12 13">
    <name type="scientific">Grifola frondosa</name>
    <name type="common">Maitake</name>
    <name type="synonym">Polyporus frondosus</name>
    <dbReference type="NCBI Taxonomy" id="5627"/>
    <lineage>
        <taxon>Eukaryota</taxon>
        <taxon>Fungi</taxon>
        <taxon>Dikarya</taxon>
        <taxon>Basidiomycota</taxon>
        <taxon>Agaricomycotina</taxon>
        <taxon>Agaricomycetes</taxon>
        <taxon>Polyporales</taxon>
        <taxon>Grifolaceae</taxon>
        <taxon>Grifola</taxon>
    </lineage>
</organism>
<keyword evidence="3" id="KW-0677">Repeat</keyword>
<evidence type="ECO:0000313" key="12">
    <source>
        <dbReference type="EMBL" id="OBZ78722.1"/>
    </source>
</evidence>
<feature type="domain" description="C2H2-type" evidence="11">
    <location>
        <begin position="100"/>
        <end position="127"/>
    </location>
</feature>
<feature type="region of interest" description="Disordered" evidence="10">
    <location>
        <begin position="376"/>
        <end position="407"/>
    </location>
</feature>
<evidence type="ECO:0000256" key="10">
    <source>
        <dbReference type="SAM" id="MobiDB-lite"/>
    </source>
</evidence>
<dbReference type="GO" id="GO:0000981">
    <property type="term" value="F:DNA-binding transcription factor activity, RNA polymerase II-specific"/>
    <property type="evidence" value="ECO:0007669"/>
    <property type="project" value="UniProtKB-ARBA"/>
</dbReference>
<feature type="domain" description="C2H2-type" evidence="11">
    <location>
        <begin position="70"/>
        <end position="99"/>
    </location>
</feature>
<keyword evidence="8" id="KW-0539">Nucleus</keyword>
<dbReference type="InterPro" id="IPR051061">
    <property type="entry name" value="Zinc_finger_trans_reg"/>
</dbReference>
<evidence type="ECO:0000313" key="13">
    <source>
        <dbReference type="Proteomes" id="UP000092993"/>
    </source>
</evidence>
<keyword evidence="4 9" id="KW-0863">Zinc-finger</keyword>
<feature type="domain" description="C2H2-type" evidence="11">
    <location>
        <begin position="352"/>
        <end position="382"/>
    </location>
</feature>
<evidence type="ECO:0000256" key="1">
    <source>
        <dbReference type="ARBA" id="ARBA00004123"/>
    </source>
</evidence>
<evidence type="ECO:0000256" key="8">
    <source>
        <dbReference type="ARBA" id="ARBA00023242"/>
    </source>
</evidence>
<dbReference type="GO" id="GO:0005634">
    <property type="term" value="C:nucleus"/>
    <property type="evidence" value="ECO:0007669"/>
    <property type="project" value="UniProtKB-SubCell"/>
</dbReference>
<evidence type="ECO:0000256" key="7">
    <source>
        <dbReference type="ARBA" id="ARBA00023163"/>
    </source>
</evidence>
<dbReference type="FunFam" id="3.30.160.60:FF:000072">
    <property type="entry name" value="zinc finger protein 143 isoform X1"/>
    <property type="match status" value="1"/>
</dbReference>
<evidence type="ECO:0000256" key="3">
    <source>
        <dbReference type="ARBA" id="ARBA00022737"/>
    </source>
</evidence>
<evidence type="ECO:0000256" key="5">
    <source>
        <dbReference type="ARBA" id="ARBA00022833"/>
    </source>
</evidence>
<evidence type="ECO:0000256" key="4">
    <source>
        <dbReference type="ARBA" id="ARBA00022771"/>
    </source>
</evidence>
<gene>
    <name evidence="12" type="primary">sfc2</name>
    <name evidence="12" type="ORF">A0H81_00668</name>
</gene>
<keyword evidence="5" id="KW-0862">Zinc</keyword>